<gene>
    <name evidence="1" type="ORF">EAH86_05025</name>
</gene>
<name>A0A502CW27_9MICO</name>
<dbReference type="RefSeq" id="WP_140737569.1">
    <property type="nucleotide sequence ID" value="NZ_RCZM01000002.1"/>
</dbReference>
<dbReference type="AlphaFoldDB" id="A0A502CW27"/>
<protein>
    <submittedName>
        <fullName evidence="1">Uncharacterized protein</fullName>
    </submittedName>
</protein>
<accession>A0A502CW27</accession>
<dbReference type="EMBL" id="RCZM01000002">
    <property type="protein sequence ID" value="TPG17805.1"/>
    <property type="molecule type" value="Genomic_DNA"/>
</dbReference>
<dbReference type="Proteomes" id="UP000317722">
    <property type="component" value="Unassembled WGS sequence"/>
</dbReference>
<keyword evidence="2" id="KW-1185">Reference proteome</keyword>
<dbReference type="OrthoDB" id="4837236at2"/>
<organism evidence="1 2">
    <name type="scientific">Pedococcus bigeumensis</name>
    <dbReference type="NCBI Taxonomy" id="433644"/>
    <lineage>
        <taxon>Bacteria</taxon>
        <taxon>Bacillati</taxon>
        <taxon>Actinomycetota</taxon>
        <taxon>Actinomycetes</taxon>
        <taxon>Micrococcales</taxon>
        <taxon>Intrasporangiaceae</taxon>
        <taxon>Pedococcus</taxon>
    </lineage>
</organism>
<reference evidence="1 2" key="1">
    <citation type="journal article" date="2019" name="Environ. Microbiol.">
        <title>Species interactions and distinct microbial communities in high Arctic permafrost affected cryosols are associated with the CH4 and CO2 gas fluxes.</title>
        <authorList>
            <person name="Altshuler I."/>
            <person name="Hamel J."/>
            <person name="Turney S."/>
            <person name="Magnuson E."/>
            <person name="Levesque R."/>
            <person name="Greer C."/>
            <person name="Whyte L.G."/>
        </authorList>
    </citation>
    <scope>NUCLEOTIDE SEQUENCE [LARGE SCALE GENOMIC DNA]</scope>
    <source>
        <strain evidence="1 2">S9.3A</strain>
    </source>
</reference>
<sequence>MSGLLALLKALLGIPGAIGALLRVLWRLLGSLFHRVPERAGRLDKAAKTHCVPIEDPAMVTPDPLIYSQYDLMAHGLAVTWDNPDFGIFKDGLKVDSHDLAKNTTYDVVVRVWNASTDCPVVLMPVHLSYLEFGIGTTSHPIATKHADVGVKGGVNNPAYVEFAWQTPPVDGHYCLQALLAPASDLNYGNNLGQHNTDVVEAHSPATFSFPLRNATDKEHRYQFEMDGFEVQARPCRDGEAGQGKHAPVGRNPGLPAGWTVDLTPPVVGLAPGMTAAITATITPPSTFVGDQVVNIHAFYSENHTDRLAGGVSVTVTKKP</sequence>
<evidence type="ECO:0000313" key="2">
    <source>
        <dbReference type="Proteomes" id="UP000317722"/>
    </source>
</evidence>
<proteinExistence type="predicted"/>
<comment type="caution">
    <text evidence="1">The sequence shown here is derived from an EMBL/GenBank/DDBJ whole genome shotgun (WGS) entry which is preliminary data.</text>
</comment>
<evidence type="ECO:0000313" key="1">
    <source>
        <dbReference type="EMBL" id="TPG17805.1"/>
    </source>
</evidence>